<feature type="domain" description="Polysaccharide pyruvyl transferase" evidence="1">
    <location>
        <begin position="18"/>
        <end position="284"/>
    </location>
</feature>
<dbReference type="Pfam" id="PF04230">
    <property type="entry name" value="PS_pyruv_trans"/>
    <property type="match status" value="1"/>
</dbReference>
<keyword evidence="2" id="KW-0808">Transferase</keyword>
<dbReference type="NCBIfam" id="TIGR03609">
    <property type="entry name" value="S_layer_CsaB"/>
    <property type="match status" value="1"/>
</dbReference>
<dbReference type="GO" id="GO:0016740">
    <property type="term" value="F:transferase activity"/>
    <property type="evidence" value="ECO:0007669"/>
    <property type="project" value="UniProtKB-KW"/>
</dbReference>
<name>A0A9D1MYX5_9CLOT</name>
<reference evidence="2" key="2">
    <citation type="journal article" date="2021" name="PeerJ">
        <title>Extensive microbial diversity within the chicken gut microbiome revealed by metagenomics and culture.</title>
        <authorList>
            <person name="Gilroy R."/>
            <person name="Ravi A."/>
            <person name="Getino M."/>
            <person name="Pursley I."/>
            <person name="Horton D.L."/>
            <person name="Alikhan N.F."/>
            <person name="Baker D."/>
            <person name="Gharbi K."/>
            <person name="Hall N."/>
            <person name="Watson M."/>
            <person name="Adriaenssens E.M."/>
            <person name="Foster-Nyarko E."/>
            <person name="Jarju S."/>
            <person name="Secka A."/>
            <person name="Antonio M."/>
            <person name="Oren A."/>
            <person name="Chaudhuri R.R."/>
            <person name="La Ragione R."/>
            <person name="Hildebrand F."/>
            <person name="Pallen M.J."/>
        </authorList>
    </citation>
    <scope>NUCLEOTIDE SEQUENCE</scope>
    <source>
        <strain evidence="2">CHK154-7741</strain>
    </source>
</reference>
<evidence type="ECO:0000313" key="2">
    <source>
        <dbReference type="EMBL" id="HIU91980.1"/>
    </source>
</evidence>
<sequence>MTNNYKHIAVSGYYGFENFGDEAILSVLVKELKQQGYYVTVFSKSPEKTGLKLGVNSVYTFDLKKLLKTLKESDVLISGGGSLLQDATSLKSLLYYLFVICSAQFFKKDVIIFAQGIGPIRNFVGRLLTKNALKKCKYITVRDEKSLFRLRGWKLNPDLVSDPVWNMDIKEYIPMNRVGVQLRSWKGLSQKYLFALARQINANFSDKEIYIYSFQDALDLELCKHFEAQLKLVNPQIKTVLLNNLTIDDTIQSFSNLDFLIGMRYHACLLALKYGIPTLALSYDEKVEKIAKRFELPCSMLNDEDKMDELFTALKNIQPASIKAKAKECIFDFSKILSNINS</sequence>
<proteinExistence type="predicted"/>
<comment type="caution">
    <text evidence="2">The sequence shown here is derived from an EMBL/GenBank/DDBJ whole genome shotgun (WGS) entry which is preliminary data.</text>
</comment>
<organism evidence="2 3">
    <name type="scientific">Candidatus Limenecus avicola</name>
    <dbReference type="NCBI Taxonomy" id="2840847"/>
    <lineage>
        <taxon>Bacteria</taxon>
        <taxon>Bacillati</taxon>
        <taxon>Bacillota</taxon>
        <taxon>Clostridia</taxon>
        <taxon>Eubacteriales</taxon>
        <taxon>Clostridiaceae</taxon>
        <taxon>Clostridiaceae incertae sedis</taxon>
        <taxon>Candidatus Limenecus</taxon>
    </lineage>
</organism>
<evidence type="ECO:0000259" key="1">
    <source>
        <dbReference type="Pfam" id="PF04230"/>
    </source>
</evidence>
<evidence type="ECO:0000313" key="3">
    <source>
        <dbReference type="Proteomes" id="UP000886748"/>
    </source>
</evidence>
<dbReference type="PANTHER" id="PTHR36836:SF1">
    <property type="entry name" value="COLANIC ACID BIOSYNTHESIS PROTEIN WCAK"/>
    <property type="match status" value="1"/>
</dbReference>
<dbReference type="InterPro" id="IPR007345">
    <property type="entry name" value="Polysacch_pyruvyl_Trfase"/>
</dbReference>
<accession>A0A9D1MYX5</accession>
<dbReference type="InterPro" id="IPR019896">
    <property type="entry name" value="Polysacch_pyruvyl_Trfase_CsaB"/>
</dbReference>
<dbReference type="EMBL" id="DVOD01000018">
    <property type="protein sequence ID" value="HIU91980.1"/>
    <property type="molecule type" value="Genomic_DNA"/>
</dbReference>
<dbReference type="Proteomes" id="UP000886748">
    <property type="component" value="Unassembled WGS sequence"/>
</dbReference>
<dbReference type="PANTHER" id="PTHR36836">
    <property type="entry name" value="COLANIC ACID BIOSYNTHESIS PROTEIN WCAK"/>
    <property type="match status" value="1"/>
</dbReference>
<gene>
    <name evidence="2" type="primary">csaB</name>
    <name evidence="2" type="ORF">IAD26_02475</name>
</gene>
<dbReference type="SUPFAM" id="SSF53756">
    <property type="entry name" value="UDP-Glycosyltransferase/glycogen phosphorylase"/>
    <property type="match status" value="1"/>
</dbReference>
<protein>
    <submittedName>
        <fullName evidence="2">Polysaccharide pyruvyl transferase CsaB</fullName>
    </submittedName>
</protein>
<dbReference type="AlphaFoldDB" id="A0A9D1MYX5"/>
<reference evidence="2" key="1">
    <citation type="submission" date="2020-10" db="EMBL/GenBank/DDBJ databases">
        <authorList>
            <person name="Gilroy R."/>
        </authorList>
    </citation>
    <scope>NUCLEOTIDE SEQUENCE</scope>
    <source>
        <strain evidence="2">CHK154-7741</strain>
    </source>
</reference>